<dbReference type="AlphaFoldDB" id="A0A4Y1ZK89"/>
<dbReference type="EMBL" id="BGPR01150540">
    <property type="protein sequence ID" value="GBL54435.1"/>
    <property type="molecule type" value="Genomic_DNA"/>
</dbReference>
<gene>
    <name evidence="2" type="ORF">AVEN_159166_1</name>
    <name evidence="3" type="ORF">AVEN_176823_1</name>
    <name evidence="4" type="ORF">AVEN_215447_1</name>
    <name evidence="1" type="ORF">AVEN_67465_1</name>
</gene>
<keyword evidence="5" id="KW-1185">Reference proteome</keyword>
<dbReference type="EMBL" id="BGPR01150549">
    <property type="protein sequence ID" value="GBL54478.1"/>
    <property type="molecule type" value="Genomic_DNA"/>
</dbReference>
<evidence type="ECO:0000313" key="4">
    <source>
        <dbReference type="EMBL" id="GBL54478.1"/>
    </source>
</evidence>
<evidence type="ECO:0000313" key="1">
    <source>
        <dbReference type="EMBL" id="GBL54369.1"/>
    </source>
</evidence>
<evidence type="ECO:0000313" key="2">
    <source>
        <dbReference type="EMBL" id="GBL54435.1"/>
    </source>
</evidence>
<comment type="caution">
    <text evidence="2">The sequence shown here is derived from an EMBL/GenBank/DDBJ whole genome shotgun (WGS) entry which is preliminary data.</text>
</comment>
<organism evidence="2 5">
    <name type="scientific">Araneus ventricosus</name>
    <name type="common">Orbweaver spider</name>
    <name type="synonym">Epeira ventricosa</name>
    <dbReference type="NCBI Taxonomy" id="182803"/>
    <lineage>
        <taxon>Eukaryota</taxon>
        <taxon>Metazoa</taxon>
        <taxon>Ecdysozoa</taxon>
        <taxon>Arthropoda</taxon>
        <taxon>Chelicerata</taxon>
        <taxon>Arachnida</taxon>
        <taxon>Araneae</taxon>
        <taxon>Araneomorphae</taxon>
        <taxon>Entelegynae</taxon>
        <taxon>Araneoidea</taxon>
        <taxon>Araneidae</taxon>
        <taxon>Araneus</taxon>
    </lineage>
</organism>
<name>A0A4Y1ZK89_ARAVE</name>
<dbReference type="EMBL" id="BGPR01150544">
    <property type="protein sequence ID" value="GBL54458.1"/>
    <property type="molecule type" value="Genomic_DNA"/>
</dbReference>
<sequence length="80" mass="9199">MIPCDVTACRERLYKECAWITERVNVDRRISPLECESRLGVLSAARASKPLDAERYSIVLLIDWNDFEVSSSKRVRKPVS</sequence>
<protein>
    <submittedName>
        <fullName evidence="2">Uncharacterized protein</fullName>
    </submittedName>
</protein>
<proteinExistence type="predicted"/>
<reference evidence="2 5" key="1">
    <citation type="journal article" date="2019" name="Sci. Rep.">
        <title>Orb-weaving spider Araneus ventricosus genome elucidates the spidroin gene catalogue.</title>
        <authorList>
            <person name="Kono N."/>
            <person name="Nakamura H."/>
            <person name="Ohtoshi R."/>
            <person name="Moran D.A.P."/>
            <person name="Shinohara A."/>
            <person name="Yoshida Y."/>
            <person name="Fujiwara M."/>
            <person name="Mori M."/>
            <person name="Tomita M."/>
            <person name="Arakawa K."/>
        </authorList>
    </citation>
    <scope>NUCLEOTIDE SEQUENCE [LARGE SCALE GENOMIC DNA]</scope>
</reference>
<accession>A0A4Y1ZK89</accession>
<dbReference type="Proteomes" id="UP000499080">
    <property type="component" value="Unassembled WGS sequence"/>
</dbReference>
<evidence type="ECO:0000313" key="5">
    <source>
        <dbReference type="Proteomes" id="UP000499080"/>
    </source>
</evidence>
<dbReference type="EMBL" id="BGPR01150530">
    <property type="protein sequence ID" value="GBL54369.1"/>
    <property type="molecule type" value="Genomic_DNA"/>
</dbReference>
<evidence type="ECO:0000313" key="3">
    <source>
        <dbReference type="EMBL" id="GBL54458.1"/>
    </source>
</evidence>